<dbReference type="GO" id="GO:0004141">
    <property type="term" value="F:dethiobiotin synthase activity"/>
    <property type="evidence" value="ECO:0007669"/>
    <property type="project" value="UniProtKB-UniRule"/>
</dbReference>
<dbReference type="PANTHER" id="PTHR43210">
    <property type="entry name" value="DETHIOBIOTIN SYNTHETASE"/>
    <property type="match status" value="1"/>
</dbReference>
<feature type="binding site" evidence="1">
    <location>
        <begin position="112"/>
        <end position="115"/>
    </location>
    <ligand>
        <name>ATP</name>
        <dbReference type="ChEBI" id="CHEBI:30616"/>
    </ligand>
</feature>
<feature type="binding site" evidence="1">
    <location>
        <position position="41"/>
    </location>
    <ligand>
        <name>substrate</name>
    </ligand>
</feature>
<sequence>MTVIVVTGTSTDVGKTVVTAAVAVGYERAGASVAVCKPAQTGVAADEDGDLAVVARLSDPQRRREYRECARYPDPLAPSVAARRSGLAFVTVAEIVDAVDDLRSRSDVVLVEGAGGVAVPFDDVGTTLLDVVTALTASVVVVTHPGLGALNHAALTVGAVRQRDSCLLGLVLGSWPDAPDLAAATNRTELPAVTGVPIIGAVPCGAGTLDAAMFVDRAPDWIDRSFLPLDPTPDLRSAP</sequence>
<dbReference type="InterPro" id="IPR004472">
    <property type="entry name" value="DTB_synth_BioD"/>
</dbReference>
<proteinExistence type="inferred from homology"/>
<comment type="caution">
    <text evidence="1">Lacks conserved residue(s) required for the propagation of feature annotation.</text>
</comment>
<dbReference type="EC" id="6.3.3.3" evidence="1"/>
<keyword evidence="1" id="KW-0093">Biotin biosynthesis</keyword>
<evidence type="ECO:0000313" key="5">
    <source>
        <dbReference type="Proteomes" id="UP001520140"/>
    </source>
</evidence>
<keyword evidence="1" id="KW-0963">Cytoplasm</keyword>
<dbReference type="Gene3D" id="3.40.50.300">
    <property type="entry name" value="P-loop containing nucleotide triphosphate hydrolases"/>
    <property type="match status" value="1"/>
</dbReference>
<comment type="similarity">
    <text evidence="1">Belongs to the dethiobiotin synthetase family.</text>
</comment>
<dbReference type="Pfam" id="PF13500">
    <property type="entry name" value="AAA_26"/>
    <property type="match status" value="1"/>
</dbReference>
<evidence type="ECO:0000313" key="2">
    <source>
        <dbReference type="EMBL" id="MBY6322821.1"/>
    </source>
</evidence>
<keyword evidence="1" id="KW-0460">Magnesium</keyword>
<comment type="subcellular location">
    <subcellularLocation>
        <location evidence="1">Cytoplasm</location>
    </subcellularLocation>
</comment>
<feature type="active site" evidence="1">
    <location>
        <position position="37"/>
    </location>
</feature>
<keyword evidence="1 2" id="KW-0436">Ligase</keyword>
<comment type="subunit">
    <text evidence="1">Homodimer.</text>
</comment>
<feature type="binding site" evidence="1">
    <location>
        <position position="50"/>
    </location>
    <ligand>
        <name>Mg(2+)</name>
        <dbReference type="ChEBI" id="CHEBI:18420"/>
    </ligand>
</feature>
<dbReference type="CDD" id="cd03109">
    <property type="entry name" value="DTBS"/>
    <property type="match status" value="1"/>
</dbReference>
<organism evidence="3 4">
    <name type="scientific">Rhodococcoides kroppenstedtii</name>
    <dbReference type="NCBI Taxonomy" id="293050"/>
    <lineage>
        <taxon>Bacteria</taxon>
        <taxon>Bacillati</taxon>
        <taxon>Actinomycetota</taxon>
        <taxon>Actinomycetes</taxon>
        <taxon>Mycobacteriales</taxon>
        <taxon>Nocardiaceae</taxon>
        <taxon>Rhodococcoides</taxon>
    </lineage>
</organism>
<keyword evidence="1" id="KW-0479">Metal-binding</keyword>
<dbReference type="PANTHER" id="PTHR43210:SF5">
    <property type="entry name" value="DETHIOBIOTIN SYNTHETASE"/>
    <property type="match status" value="1"/>
</dbReference>
<dbReference type="Proteomes" id="UP001520140">
    <property type="component" value="Unassembled WGS sequence"/>
</dbReference>
<evidence type="ECO:0000313" key="4">
    <source>
        <dbReference type="Proteomes" id="UP000182054"/>
    </source>
</evidence>
<feature type="binding site" evidence="1">
    <location>
        <begin position="12"/>
        <end position="17"/>
    </location>
    <ligand>
        <name>ATP</name>
        <dbReference type="ChEBI" id="CHEBI:30616"/>
    </ligand>
</feature>
<keyword evidence="1" id="KW-0067">ATP-binding</keyword>
<dbReference type="UniPathway" id="UPA00078">
    <property type="reaction ID" value="UER00161"/>
</dbReference>
<dbReference type="InterPro" id="IPR027417">
    <property type="entry name" value="P-loop_NTPase"/>
</dbReference>
<gene>
    <name evidence="1 2" type="primary">bioD</name>
    <name evidence="2" type="ORF">HQ605_18555</name>
    <name evidence="3" type="ORF">SAMN05444374_10631</name>
</gene>
<feature type="binding site" evidence="1">
    <location>
        <begin position="173"/>
        <end position="174"/>
    </location>
    <ligand>
        <name>ATP</name>
        <dbReference type="ChEBI" id="CHEBI:30616"/>
    </ligand>
</feature>
<accession>A0A1I0TEX9</accession>
<reference evidence="3 4" key="1">
    <citation type="submission" date="2016-10" db="EMBL/GenBank/DDBJ databases">
        <authorList>
            <person name="de Groot N.N."/>
        </authorList>
    </citation>
    <scope>NUCLEOTIDE SEQUENCE [LARGE SCALE GENOMIC DNA]</scope>
    <source>
        <strain evidence="3 4">DSM 44908</strain>
    </source>
</reference>
<dbReference type="GO" id="GO:0005829">
    <property type="term" value="C:cytosol"/>
    <property type="evidence" value="ECO:0007669"/>
    <property type="project" value="TreeGrafter"/>
</dbReference>
<comment type="function">
    <text evidence="1">Catalyzes a mechanistically unusual reaction, the ATP-dependent insertion of CO2 between the N7 and N8 nitrogen atoms of 7,8-diaminopelargonic acid (DAPA, also called 7,8-diammoniononanoate) to form a ureido ring.</text>
</comment>
<feature type="binding site" evidence="1">
    <location>
        <position position="16"/>
    </location>
    <ligand>
        <name>Mg(2+)</name>
        <dbReference type="ChEBI" id="CHEBI:18420"/>
    </ligand>
</feature>
<name>A0A1I0TEX9_9NOCA</name>
<comment type="cofactor">
    <cofactor evidence="1">
        <name>Mg(2+)</name>
        <dbReference type="ChEBI" id="CHEBI:18420"/>
    </cofactor>
</comment>
<protein>
    <recommendedName>
        <fullName evidence="1">ATP-dependent dethiobiotin synthetase BioD</fullName>
        <ecNumber evidence="1">6.3.3.3</ecNumber>
    </recommendedName>
    <alternativeName>
        <fullName evidence="1">DTB synthetase</fullName>
        <shortName evidence="1">DTBS</shortName>
    </alternativeName>
    <alternativeName>
        <fullName evidence="1">Dethiobiotin synthase</fullName>
    </alternativeName>
</protein>
<dbReference type="AlphaFoldDB" id="A0A1I0TEX9"/>
<dbReference type="HAMAP" id="MF_00336">
    <property type="entry name" value="BioD"/>
    <property type="match status" value="1"/>
</dbReference>
<dbReference type="EMBL" id="FOJN01000006">
    <property type="protein sequence ID" value="SFA50310.1"/>
    <property type="molecule type" value="Genomic_DNA"/>
</dbReference>
<dbReference type="RefSeq" id="WP_068104339.1">
    <property type="nucleotide sequence ID" value="NZ_JABUKE010000029.1"/>
</dbReference>
<keyword evidence="1" id="KW-0547">Nucleotide-binding</keyword>
<dbReference type="Proteomes" id="UP000182054">
    <property type="component" value="Unassembled WGS sequence"/>
</dbReference>
<evidence type="ECO:0000313" key="3">
    <source>
        <dbReference type="EMBL" id="SFA50310.1"/>
    </source>
</evidence>
<dbReference type="EMBL" id="JABUKG010000026">
    <property type="protein sequence ID" value="MBY6322821.1"/>
    <property type="molecule type" value="Genomic_DNA"/>
</dbReference>
<keyword evidence="5" id="KW-1185">Reference proteome</keyword>
<dbReference type="PIRSF" id="PIRSF006755">
    <property type="entry name" value="DTB_synth"/>
    <property type="match status" value="1"/>
</dbReference>
<dbReference type="NCBIfam" id="TIGR00347">
    <property type="entry name" value="bioD"/>
    <property type="match status" value="1"/>
</dbReference>
<reference evidence="2 5" key="2">
    <citation type="submission" date="2020-06" db="EMBL/GenBank/DDBJ databases">
        <title>Taxonomy, biology and ecology of Rhodococcus bacteria occurring in California pistachio and other woody hosts as revealed by genome sequence analyses.</title>
        <authorList>
            <person name="Gai Y."/>
            <person name="Riely B."/>
        </authorList>
    </citation>
    <scope>NUCLEOTIDE SEQUENCE [LARGE SCALE GENOMIC DNA]</scope>
    <source>
        <strain evidence="2 5">BP-284</strain>
    </source>
</reference>
<dbReference type="SUPFAM" id="SSF52540">
    <property type="entry name" value="P-loop containing nucleoside triphosphate hydrolases"/>
    <property type="match status" value="1"/>
</dbReference>
<dbReference type="GO" id="GO:0009102">
    <property type="term" value="P:biotin biosynthetic process"/>
    <property type="evidence" value="ECO:0007669"/>
    <property type="project" value="UniProtKB-UniRule"/>
</dbReference>
<feature type="binding site" evidence="1">
    <location>
        <position position="112"/>
    </location>
    <ligand>
        <name>Mg(2+)</name>
        <dbReference type="ChEBI" id="CHEBI:18420"/>
    </ligand>
</feature>
<dbReference type="GO" id="GO:0000287">
    <property type="term" value="F:magnesium ion binding"/>
    <property type="evidence" value="ECO:0007669"/>
    <property type="project" value="UniProtKB-UniRule"/>
</dbReference>
<dbReference type="GO" id="GO:0005524">
    <property type="term" value="F:ATP binding"/>
    <property type="evidence" value="ECO:0007669"/>
    <property type="project" value="UniProtKB-UniRule"/>
</dbReference>
<feature type="binding site" evidence="1">
    <location>
        <position position="50"/>
    </location>
    <ligand>
        <name>ATP</name>
        <dbReference type="ChEBI" id="CHEBI:30616"/>
    </ligand>
</feature>
<comment type="pathway">
    <text evidence="1">Cofactor biosynthesis; biotin biosynthesis; biotin from 7,8-diaminononanoate: step 1/2.</text>
</comment>
<comment type="catalytic activity">
    <reaction evidence="1">
        <text>(7R,8S)-7,8-diammoniononanoate + CO2 + ATP = (4R,5S)-dethiobiotin + ADP + phosphate + 3 H(+)</text>
        <dbReference type="Rhea" id="RHEA:15805"/>
        <dbReference type="ChEBI" id="CHEBI:15378"/>
        <dbReference type="ChEBI" id="CHEBI:16526"/>
        <dbReference type="ChEBI" id="CHEBI:30616"/>
        <dbReference type="ChEBI" id="CHEBI:43474"/>
        <dbReference type="ChEBI" id="CHEBI:149469"/>
        <dbReference type="ChEBI" id="CHEBI:149473"/>
        <dbReference type="ChEBI" id="CHEBI:456216"/>
        <dbReference type="EC" id="6.3.3.3"/>
    </reaction>
</comment>
<evidence type="ECO:0000256" key="1">
    <source>
        <dbReference type="HAMAP-Rule" id="MF_00336"/>
    </source>
</evidence>
<dbReference type="OrthoDB" id="9802610at2"/>